<name>A0A328FB35_9BACT</name>
<evidence type="ECO:0000313" key="3">
    <source>
        <dbReference type="EMBL" id="RAM01446.1"/>
    </source>
</evidence>
<keyword evidence="5" id="KW-1185">Reference proteome</keyword>
<dbReference type="CDD" id="cd07750">
    <property type="entry name" value="PolyPPase_VTC_like"/>
    <property type="match status" value="1"/>
</dbReference>
<proteinExistence type="predicted"/>
<dbReference type="EMBL" id="CP036313">
    <property type="protein sequence ID" value="QBH14497.1"/>
    <property type="molecule type" value="Genomic_DNA"/>
</dbReference>
<evidence type="ECO:0000313" key="5">
    <source>
        <dbReference type="Proteomes" id="UP000293902"/>
    </source>
</evidence>
<evidence type="ECO:0000313" key="2">
    <source>
        <dbReference type="EMBL" id="QBH14497.1"/>
    </source>
</evidence>
<evidence type="ECO:0000313" key="4">
    <source>
        <dbReference type="Proteomes" id="UP000248798"/>
    </source>
</evidence>
<dbReference type="InterPro" id="IPR018966">
    <property type="entry name" value="VTC_domain"/>
</dbReference>
<dbReference type="AlphaFoldDB" id="A0A328FB35"/>
<organism evidence="3 4">
    <name type="scientific">Desulfobacter hydrogenophilus</name>
    <dbReference type="NCBI Taxonomy" id="2291"/>
    <lineage>
        <taxon>Bacteria</taxon>
        <taxon>Pseudomonadati</taxon>
        <taxon>Thermodesulfobacteriota</taxon>
        <taxon>Desulfobacteria</taxon>
        <taxon>Desulfobacterales</taxon>
        <taxon>Desulfobacteraceae</taxon>
        <taxon>Desulfobacter</taxon>
    </lineage>
</organism>
<dbReference type="Gene3D" id="3.20.100.30">
    <property type="entry name" value="VTC, catalytic tunnel domain"/>
    <property type="match status" value="1"/>
</dbReference>
<reference evidence="2 5" key="2">
    <citation type="submission" date="2019-02" db="EMBL/GenBank/DDBJ databases">
        <title>Complete genome sequence of Desulfobacter hydrogenophilus AcRS1.</title>
        <authorList>
            <person name="Marietou A."/>
            <person name="Lund M.B."/>
            <person name="Marshall I.P.G."/>
            <person name="Schreiber L."/>
            <person name="Jorgensen B."/>
        </authorList>
    </citation>
    <scope>NUCLEOTIDE SEQUENCE [LARGE SCALE GENOMIC DNA]</scope>
    <source>
        <strain evidence="2 5">AcRS1</strain>
    </source>
</reference>
<reference evidence="3 4" key="1">
    <citation type="submission" date="2018-06" db="EMBL/GenBank/DDBJ databases">
        <title>Complete Genome Sequence of Desulfobacter hydrogenophilus (DSM3380).</title>
        <authorList>
            <person name="Marietou A."/>
            <person name="Schreiber L."/>
            <person name="Marshall I."/>
            <person name="Jorgensen B."/>
        </authorList>
    </citation>
    <scope>NUCLEOTIDE SEQUENCE [LARGE SCALE GENOMIC DNA]</scope>
    <source>
        <strain evidence="3 4">DSM 3380</strain>
    </source>
</reference>
<protein>
    <submittedName>
        <fullName evidence="2">Polyphosphate polymerase domain-containing protein</fullName>
    </submittedName>
</protein>
<evidence type="ECO:0000259" key="1">
    <source>
        <dbReference type="Pfam" id="PF09359"/>
    </source>
</evidence>
<dbReference type="OrthoDB" id="9800181at2"/>
<dbReference type="RefSeq" id="WP_111957680.1">
    <property type="nucleotide sequence ID" value="NZ_CP036313.1"/>
</dbReference>
<dbReference type="GO" id="GO:0006799">
    <property type="term" value="P:polyphosphate biosynthetic process"/>
    <property type="evidence" value="ECO:0007669"/>
    <property type="project" value="UniProtKB-ARBA"/>
</dbReference>
<dbReference type="EMBL" id="QLNI01000027">
    <property type="protein sequence ID" value="RAM01446.1"/>
    <property type="molecule type" value="Genomic_DNA"/>
</dbReference>
<gene>
    <name evidence="3" type="ORF">DO021_13895</name>
    <name evidence="2" type="ORF">EYB58_17140</name>
</gene>
<feature type="domain" description="VTC" evidence="1">
    <location>
        <begin position="14"/>
        <end position="252"/>
    </location>
</feature>
<dbReference type="Pfam" id="PF09359">
    <property type="entry name" value="VTC"/>
    <property type="match status" value="1"/>
</dbReference>
<sequence>MKKSNQQEMPSLLERHELKYLIPFSLVDDISDFLSIYCSKDKYSENSEDGFYDVYSLYFDSPDFLFLRKRLEGAENRFNMRIRTYNIDSGMPCFFEIKQKRNRIVRKYRAVIHDPLWPQALETSLHPLEGFQSEKDALNADLFIRLLCSYQAAPRVLTHYRRKAFISEVDDYARVTFDINLRCQLEEQFNLTPDEAQMNAYDNETVFDPDCCVILELKCYSTQVPLWMLDLIRYFDLKQGCFSKYSASIHQVFGNFQYDMGDRLAGSVSASVGWG</sequence>
<dbReference type="InterPro" id="IPR042267">
    <property type="entry name" value="VTC_sf"/>
</dbReference>
<dbReference type="Proteomes" id="UP000293902">
    <property type="component" value="Chromosome"/>
</dbReference>
<accession>A0A328FB35</accession>
<dbReference type="Proteomes" id="UP000248798">
    <property type="component" value="Unassembled WGS sequence"/>
</dbReference>